<sequence length="94" mass="10311">MATYRELLAQKRELDERIEAARAEAANQALASVRATIAEYGFTPDEVFGKPRREKADKADKAADNEGKAGKGRKGNSKRERANLDLFGDTAENA</sequence>
<evidence type="ECO:0000313" key="3">
    <source>
        <dbReference type="EMBL" id="PVX72442.1"/>
    </source>
</evidence>
<evidence type="ECO:0000313" key="4">
    <source>
        <dbReference type="Proteomes" id="UP000245712"/>
    </source>
</evidence>
<feature type="region of interest" description="Disordered" evidence="2">
    <location>
        <begin position="45"/>
        <end position="94"/>
    </location>
</feature>
<feature type="coiled-coil region" evidence="1">
    <location>
        <begin position="4"/>
        <end position="31"/>
    </location>
</feature>
<gene>
    <name evidence="3" type="ORF">C7402_12412</name>
</gene>
<comment type="caution">
    <text evidence="3">The sequence shown here is derived from an EMBL/GenBank/DDBJ whole genome shotgun (WGS) entry which is preliminary data.</text>
</comment>
<dbReference type="Proteomes" id="UP000245712">
    <property type="component" value="Unassembled WGS sequence"/>
</dbReference>
<dbReference type="EMBL" id="QEOB01000024">
    <property type="protein sequence ID" value="PVX72442.1"/>
    <property type="molecule type" value="Genomic_DNA"/>
</dbReference>
<keyword evidence="1" id="KW-0175">Coiled coil</keyword>
<evidence type="ECO:0000256" key="2">
    <source>
        <dbReference type="SAM" id="MobiDB-lite"/>
    </source>
</evidence>
<feature type="compositionally biased region" description="Basic and acidic residues" evidence="2">
    <location>
        <begin position="47"/>
        <end position="69"/>
    </location>
</feature>
<accession>A0ABX5KAV6</accession>
<reference evidence="3 4" key="1">
    <citation type="submission" date="2018-05" db="EMBL/GenBank/DDBJ databases">
        <title>Genomic Encyclopedia of Type Strains, Phase IV (KMG-V): Genome sequencing to study the core and pangenomes of soil and plant-associated prokaryotes.</title>
        <authorList>
            <person name="Whitman W."/>
        </authorList>
    </citation>
    <scope>NUCLEOTIDE SEQUENCE [LARGE SCALE GENOMIC DNA]</scope>
    <source>
        <strain evidence="3 4">SCZa-39</strain>
    </source>
</reference>
<dbReference type="RefSeq" id="WP_116614025.1">
    <property type="nucleotide sequence ID" value="NZ_QEOB01000024.1"/>
</dbReference>
<keyword evidence="4" id="KW-1185">Reference proteome</keyword>
<evidence type="ECO:0000256" key="1">
    <source>
        <dbReference type="SAM" id="Coils"/>
    </source>
</evidence>
<organism evidence="3 4">
    <name type="scientific">Paraburkholderia unamae</name>
    <dbReference type="NCBI Taxonomy" id="219649"/>
    <lineage>
        <taxon>Bacteria</taxon>
        <taxon>Pseudomonadati</taxon>
        <taxon>Pseudomonadota</taxon>
        <taxon>Betaproteobacteria</taxon>
        <taxon>Burkholderiales</taxon>
        <taxon>Burkholderiaceae</taxon>
        <taxon>Paraburkholderia</taxon>
    </lineage>
</organism>
<protein>
    <submittedName>
        <fullName evidence="3">H-NS histone family protein</fullName>
    </submittedName>
</protein>
<proteinExistence type="predicted"/>
<name>A0ABX5KAV6_9BURK</name>